<dbReference type="EMBL" id="LSFN01000032">
    <property type="protein sequence ID" value="OAB72671.1"/>
    <property type="molecule type" value="Genomic_DNA"/>
</dbReference>
<dbReference type="GO" id="GO:0006261">
    <property type="term" value="P:DNA-templated DNA replication"/>
    <property type="evidence" value="ECO:0007669"/>
    <property type="project" value="TreeGrafter"/>
</dbReference>
<evidence type="ECO:0000256" key="7">
    <source>
        <dbReference type="ARBA" id="ARBA00034754"/>
    </source>
</evidence>
<dbReference type="Gene3D" id="1.20.272.10">
    <property type="match status" value="1"/>
</dbReference>
<dbReference type="GO" id="GO:0009360">
    <property type="term" value="C:DNA polymerase III complex"/>
    <property type="evidence" value="ECO:0007669"/>
    <property type="project" value="InterPro"/>
</dbReference>
<keyword evidence="5" id="KW-0235">DNA replication</keyword>
<evidence type="ECO:0000313" key="11">
    <source>
        <dbReference type="EMBL" id="OAB72671.1"/>
    </source>
</evidence>
<evidence type="ECO:0000256" key="1">
    <source>
        <dbReference type="ARBA" id="ARBA00012417"/>
    </source>
</evidence>
<evidence type="ECO:0000256" key="5">
    <source>
        <dbReference type="ARBA" id="ARBA00022705"/>
    </source>
</evidence>
<reference evidence="11 12" key="1">
    <citation type="submission" date="2016-02" db="EMBL/GenBank/DDBJ databases">
        <title>Paenibacillus sp. LPB0068, isolated from Crassostrea gigas.</title>
        <authorList>
            <person name="Shin S.-K."/>
            <person name="Yi H."/>
        </authorList>
    </citation>
    <scope>NUCLEOTIDE SEQUENCE [LARGE SCALE GENOMIC DNA]</scope>
    <source>
        <strain evidence="11 12">LPB0068</strain>
    </source>
</reference>
<dbReference type="KEGG" id="pcx:LPB68_05660"/>
<dbReference type="Gene3D" id="1.10.8.60">
    <property type="match status" value="1"/>
</dbReference>
<dbReference type="RefSeq" id="WP_068659375.1">
    <property type="nucleotide sequence ID" value="NZ_CP017770.1"/>
</dbReference>
<dbReference type="OrthoDB" id="9775929at2"/>
<dbReference type="GO" id="GO:0003887">
    <property type="term" value="F:DNA-directed DNA polymerase activity"/>
    <property type="evidence" value="ECO:0007669"/>
    <property type="project" value="UniProtKB-KW"/>
</dbReference>
<dbReference type="STRING" id="1763538.LPB68_05660"/>
<evidence type="ECO:0000256" key="2">
    <source>
        <dbReference type="ARBA" id="ARBA00017703"/>
    </source>
</evidence>
<dbReference type="PANTHER" id="PTHR34388:SF1">
    <property type="entry name" value="DNA POLYMERASE III SUBUNIT DELTA"/>
    <property type="match status" value="1"/>
</dbReference>
<keyword evidence="6" id="KW-0239">DNA-directed DNA polymerase</keyword>
<dbReference type="SUPFAM" id="SSF52540">
    <property type="entry name" value="P-loop containing nucleoside triphosphate hydrolases"/>
    <property type="match status" value="1"/>
</dbReference>
<dbReference type="InterPro" id="IPR027417">
    <property type="entry name" value="P-loop_NTPase"/>
</dbReference>
<name>A0A167C1L7_9BACL</name>
<dbReference type="PANTHER" id="PTHR34388">
    <property type="entry name" value="DNA POLYMERASE III SUBUNIT DELTA"/>
    <property type="match status" value="1"/>
</dbReference>
<dbReference type="InterPro" id="IPR010372">
    <property type="entry name" value="DNA_pol3_delta_N"/>
</dbReference>
<dbReference type="Proteomes" id="UP000077134">
    <property type="component" value="Unassembled WGS sequence"/>
</dbReference>
<feature type="domain" description="DNA polymerase III delta N-terminal" evidence="9">
    <location>
        <begin position="19"/>
        <end position="143"/>
    </location>
</feature>
<evidence type="ECO:0000313" key="12">
    <source>
        <dbReference type="Proteomes" id="UP000077134"/>
    </source>
</evidence>
<feature type="domain" description="DNA polymerase III delta subunit-like C-terminal" evidence="10">
    <location>
        <begin position="217"/>
        <end position="337"/>
    </location>
</feature>
<gene>
    <name evidence="11" type="ORF">PNBC_14590</name>
</gene>
<keyword evidence="12" id="KW-1185">Reference proteome</keyword>
<dbReference type="InterPro" id="IPR008921">
    <property type="entry name" value="DNA_pol3_clamp-load_cplx_C"/>
</dbReference>
<proteinExistence type="inferred from homology"/>
<dbReference type="Pfam" id="PF21694">
    <property type="entry name" value="DNA_pol3_delta_C"/>
    <property type="match status" value="1"/>
</dbReference>
<dbReference type="AlphaFoldDB" id="A0A167C1L7"/>
<comment type="catalytic activity">
    <reaction evidence="8">
        <text>DNA(n) + a 2'-deoxyribonucleoside 5'-triphosphate = DNA(n+1) + diphosphate</text>
        <dbReference type="Rhea" id="RHEA:22508"/>
        <dbReference type="Rhea" id="RHEA-COMP:17339"/>
        <dbReference type="Rhea" id="RHEA-COMP:17340"/>
        <dbReference type="ChEBI" id="CHEBI:33019"/>
        <dbReference type="ChEBI" id="CHEBI:61560"/>
        <dbReference type="ChEBI" id="CHEBI:173112"/>
        <dbReference type="EC" id="2.7.7.7"/>
    </reaction>
</comment>
<evidence type="ECO:0000256" key="3">
    <source>
        <dbReference type="ARBA" id="ARBA00022679"/>
    </source>
</evidence>
<dbReference type="SUPFAM" id="SSF48019">
    <property type="entry name" value="post-AAA+ oligomerization domain-like"/>
    <property type="match status" value="1"/>
</dbReference>
<comment type="caution">
    <text evidence="11">The sequence shown here is derived from an EMBL/GenBank/DDBJ whole genome shotgun (WGS) entry which is preliminary data.</text>
</comment>
<keyword evidence="3" id="KW-0808">Transferase</keyword>
<protein>
    <recommendedName>
        <fullName evidence="2">DNA polymerase III subunit delta</fullName>
        <ecNumber evidence="1">2.7.7.7</ecNumber>
    </recommendedName>
</protein>
<comment type="similarity">
    <text evidence="7">Belongs to the DNA polymerase HolA subunit family.</text>
</comment>
<accession>A0A167C1L7</accession>
<evidence type="ECO:0000256" key="4">
    <source>
        <dbReference type="ARBA" id="ARBA00022695"/>
    </source>
</evidence>
<organism evidence="11 12">
    <name type="scientific">Paenibacillus crassostreae</name>
    <dbReference type="NCBI Taxonomy" id="1763538"/>
    <lineage>
        <taxon>Bacteria</taxon>
        <taxon>Bacillati</taxon>
        <taxon>Bacillota</taxon>
        <taxon>Bacilli</taxon>
        <taxon>Bacillales</taxon>
        <taxon>Paenibacillaceae</taxon>
        <taxon>Paenibacillus</taxon>
    </lineage>
</organism>
<dbReference type="EC" id="2.7.7.7" evidence="1"/>
<evidence type="ECO:0000256" key="8">
    <source>
        <dbReference type="ARBA" id="ARBA00049244"/>
    </source>
</evidence>
<dbReference type="InterPro" id="IPR005790">
    <property type="entry name" value="DNA_polIII_delta"/>
</dbReference>
<evidence type="ECO:0000259" key="10">
    <source>
        <dbReference type="Pfam" id="PF21694"/>
    </source>
</evidence>
<sequence>MDIKAATKAIKHGDVSPVYLLYGLEKYQIKEFTTLLVDELIQKEDRDFALVNYDLSESSIQDVIEEAETLPFMVPRKLIFVRDASVFTAGKEGGKIEHRIEALLEYLKNPAEYSILIFLVHHEKLDERKKVVKALNSAGIVLSFSPLGGHELIGWIERESKQRGCILATGAADILIRNAGAQLQNLSAELDKLCLYVGAGGTIDSNTVEQLVSRSTEQNVFALVENMANLRLEEALSIYYELLKQREEPIKIAALITRQFRIILQVKELMGQSYSQAQIASQLGLHPYAVKIAGEQARKYKPDVLKSILSRLTDLDYQMKTGRIDKVLGLELFLLRLAV</sequence>
<dbReference type="InterPro" id="IPR048466">
    <property type="entry name" value="DNA_pol3_delta-like_C"/>
</dbReference>
<evidence type="ECO:0000259" key="9">
    <source>
        <dbReference type="Pfam" id="PF06144"/>
    </source>
</evidence>
<dbReference type="Pfam" id="PF06144">
    <property type="entry name" value="DNA_pol3_delta"/>
    <property type="match status" value="1"/>
</dbReference>
<evidence type="ECO:0000256" key="6">
    <source>
        <dbReference type="ARBA" id="ARBA00022932"/>
    </source>
</evidence>
<dbReference type="NCBIfam" id="TIGR01128">
    <property type="entry name" value="holA"/>
    <property type="match status" value="1"/>
</dbReference>
<dbReference type="GO" id="GO:0003677">
    <property type="term" value="F:DNA binding"/>
    <property type="evidence" value="ECO:0007669"/>
    <property type="project" value="InterPro"/>
</dbReference>
<dbReference type="Gene3D" id="3.40.50.300">
    <property type="entry name" value="P-loop containing nucleotide triphosphate hydrolases"/>
    <property type="match status" value="1"/>
</dbReference>
<keyword evidence="4" id="KW-0548">Nucleotidyltransferase</keyword>